<accession>B0EUM7</accession>
<protein>
    <submittedName>
        <fullName evidence="1">Uncharacterized protein</fullName>
    </submittedName>
</protein>
<sequence length="118" mass="14546">MDTEDKITSTSFENIKVNDLKNYFQDVSTLRDICEEFIDQFKNEHKYYLNEEKYDDLLENENRLIDTLYEVTSGIREEYGEIMDVFYKRSFEREHHRRMKVFKEIEKKPKQPKEEDKN</sequence>
<proteinExistence type="predicted"/>
<keyword evidence="2" id="KW-1185">Reference proteome</keyword>
<dbReference type="OrthoDB" id="10472625at2759"/>
<evidence type="ECO:0000313" key="2">
    <source>
        <dbReference type="Proteomes" id="UP000008076"/>
    </source>
</evidence>
<dbReference type="GeneID" id="5886703"/>
<dbReference type="OMA" id="FEREHHR"/>
<dbReference type="eggNOG" id="ENOG502RI9N">
    <property type="taxonomic scope" value="Eukaryota"/>
</dbReference>
<dbReference type="VEuPathDB" id="AmoebaDB:EDI_066110"/>
<dbReference type="Proteomes" id="UP000008076">
    <property type="component" value="Unassembled WGS sequence"/>
</dbReference>
<name>B0EUM7_ENTDS</name>
<organism evidence="2">
    <name type="scientific">Entamoeba dispar (strain ATCC PRA-260 / SAW760)</name>
    <dbReference type="NCBI Taxonomy" id="370354"/>
    <lineage>
        <taxon>Eukaryota</taxon>
        <taxon>Amoebozoa</taxon>
        <taxon>Evosea</taxon>
        <taxon>Archamoebae</taxon>
        <taxon>Mastigamoebida</taxon>
        <taxon>Entamoebidae</taxon>
        <taxon>Entamoeba</taxon>
    </lineage>
</organism>
<evidence type="ECO:0000313" key="1">
    <source>
        <dbReference type="EMBL" id="EDR21766.1"/>
    </source>
</evidence>
<dbReference type="AlphaFoldDB" id="B0EUM7"/>
<dbReference type="KEGG" id="edi:EDI_066110"/>
<dbReference type="EMBL" id="DS550914">
    <property type="protein sequence ID" value="EDR21766.1"/>
    <property type="molecule type" value="Genomic_DNA"/>
</dbReference>
<dbReference type="RefSeq" id="XP_001741765.1">
    <property type="nucleotide sequence ID" value="XM_001741713.1"/>
</dbReference>
<reference evidence="2" key="1">
    <citation type="submission" date="2007-12" db="EMBL/GenBank/DDBJ databases">
        <title>Annotation of Entamoeba dispar SAW760.</title>
        <authorList>
            <person name="Lorenzi H."/>
            <person name="Inman J."/>
            <person name="Schobel S."/>
            <person name="Amedeo P."/>
            <person name="Caler E."/>
        </authorList>
    </citation>
    <scope>NUCLEOTIDE SEQUENCE [LARGE SCALE GENOMIC DNA]</scope>
    <source>
        <strain evidence="2">ATCC PRA-260 / SAW760</strain>
    </source>
</reference>
<gene>
    <name evidence="1" type="ORF">EDI_066110</name>
</gene>